<evidence type="ECO:0008006" key="9">
    <source>
        <dbReference type="Google" id="ProtNLM"/>
    </source>
</evidence>
<dbReference type="GO" id="GO:0022857">
    <property type="term" value="F:transmembrane transporter activity"/>
    <property type="evidence" value="ECO:0007669"/>
    <property type="project" value="InterPro"/>
</dbReference>
<evidence type="ECO:0000313" key="7">
    <source>
        <dbReference type="EMBL" id="KAJ5100636.1"/>
    </source>
</evidence>
<feature type="transmembrane region" description="Helical" evidence="6">
    <location>
        <begin position="26"/>
        <end position="50"/>
    </location>
</feature>
<dbReference type="Pfam" id="PF13520">
    <property type="entry name" value="AA_permease_2"/>
    <property type="match status" value="1"/>
</dbReference>
<dbReference type="Proteomes" id="UP001149165">
    <property type="component" value="Unassembled WGS sequence"/>
</dbReference>
<reference evidence="7" key="2">
    <citation type="journal article" date="2023" name="IMA Fungus">
        <title>Comparative genomic study of the Penicillium genus elucidates a diverse pangenome and 15 lateral gene transfer events.</title>
        <authorList>
            <person name="Petersen C."/>
            <person name="Sorensen T."/>
            <person name="Nielsen M.R."/>
            <person name="Sondergaard T.E."/>
            <person name="Sorensen J.L."/>
            <person name="Fitzpatrick D.A."/>
            <person name="Frisvad J.C."/>
            <person name="Nielsen K.L."/>
        </authorList>
    </citation>
    <scope>NUCLEOTIDE SEQUENCE</scope>
    <source>
        <strain evidence="7">IBT 30069</strain>
    </source>
</reference>
<organism evidence="7 8">
    <name type="scientific">Penicillium angulare</name>
    <dbReference type="NCBI Taxonomy" id="116970"/>
    <lineage>
        <taxon>Eukaryota</taxon>
        <taxon>Fungi</taxon>
        <taxon>Dikarya</taxon>
        <taxon>Ascomycota</taxon>
        <taxon>Pezizomycotina</taxon>
        <taxon>Eurotiomycetes</taxon>
        <taxon>Eurotiomycetidae</taxon>
        <taxon>Eurotiales</taxon>
        <taxon>Aspergillaceae</taxon>
        <taxon>Penicillium</taxon>
    </lineage>
</organism>
<protein>
    <recommendedName>
        <fullName evidence="9">Amino acid transporter</fullName>
    </recommendedName>
</protein>
<proteinExistence type="predicted"/>
<keyword evidence="8" id="KW-1185">Reference proteome</keyword>
<keyword evidence="5 6" id="KW-0472">Membrane</keyword>
<evidence type="ECO:0000256" key="6">
    <source>
        <dbReference type="SAM" id="Phobius"/>
    </source>
</evidence>
<evidence type="ECO:0000256" key="2">
    <source>
        <dbReference type="ARBA" id="ARBA00022448"/>
    </source>
</evidence>
<keyword evidence="2" id="KW-0813">Transport</keyword>
<dbReference type="InterPro" id="IPR002293">
    <property type="entry name" value="AA/rel_permease1"/>
</dbReference>
<evidence type="ECO:0000313" key="8">
    <source>
        <dbReference type="Proteomes" id="UP001149165"/>
    </source>
</evidence>
<feature type="transmembrane region" description="Helical" evidence="6">
    <location>
        <begin position="71"/>
        <end position="89"/>
    </location>
</feature>
<dbReference type="EMBL" id="JAPQKH010000004">
    <property type="protein sequence ID" value="KAJ5100636.1"/>
    <property type="molecule type" value="Genomic_DNA"/>
</dbReference>
<accession>A0A9W9KCF5</accession>
<evidence type="ECO:0000256" key="1">
    <source>
        <dbReference type="ARBA" id="ARBA00004141"/>
    </source>
</evidence>
<name>A0A9W9KCF5_9EURO</name>
<dbReference type="AlphaFoldDB" id="A0A9W9KCF5"/>
<dbReference type="GO" id="GO:0016020">
    <property type="term" value="C:membrane"/>
    <property type="evidence" value="ECO:0007669"/>
    <property type="project" value="UniProtKB-SubCell"/>
</dbReference>
<keyword evidence="4 6" id="KW-1133">Transmembrane helix</keyword>
<evidence type="ECO:0000256" key="3">
    <source>
        <dbReference type="ARBA" id="ARBA00022692"/>
    </source>
</evidence>
<sequence length="142" mass="15574">MNSADVLIGVIQVTYPEWKAARHLPLFALIGGFIVIAGAITWAVLFLTMAPKQSVQFVFTEFINNSGYQSPGWVGIMSFYTPLYALYGTDGILHIAEEMNNPNSDAPRAMIWSMVISGVTTLLGAIILGFCAGDWKSYMETE</sequence>
<dbReference type="PANTHER" id="PTHR45649:SF14">
    <property type="entry name" value="GABA PERMEASE"/>
    <property type="match status" value="1"/>
</dbReference>
<comment type="caution">
    <text evidence="7">The sequence shown here is derived from an EMBL/GenBank/DDBJ whole genome shotgun (WGS) entry which is preliminary data.</text>
</comment>
<comment type="subcellular location">
    <subcellularLocation>
        <location evidence="1">Membrane</location>
        <topology evidence="1">Multi-pass membrane protein</topology>
    </subcellularLocation>
</comment>
<evidence type="ECO:0000256" key="5">
    <source>
        <dbReference type="ARBA" id="ARBA00023136"/>
    </source>
</evidence>
<reference evidence="7" key="1">
    <citation type="submission" date="2022-11" db="EMBL/GenBank/DDBJ databases">
        <authorList>
            <person name="Petersen C."/>
        </authorList>
    </citation>
    <scope>NUCLEOTIDE SEQUENCE</scope>
    <source>
        <strain evidence="7">IBT 30069</strain>
    </source>
</reference>
<dbReference type="PANTHER" id="PTHR45649">
    <property type="entry name" value="AMINO-ACID PERMEASE BAT1"/>
    <property type="match status" value="1"/>
</dbReference>
<evidence type="ECO:0000256" key="4">
    <source>
        <dbReference type="ARBA" id="ARBA00022989"/>
    </source>
</evidence>
<feature type="transmembrane region" description="Helical" evidence="6">
    <location>
        <begin position="109"/>
        <end position="132"/>
    </location>
</feature>
<dbReference type="OrthoDB" id="2417308at2759"/>
<keyword evidence="3 6" id="KW-0812">Transmembrane</keyword>
<dbReference type="Gene3D" id="1.20.1740.10">
    <property type="entry name" value="Amino acid/polyamine transporter I"/>
    <property type="match status" value="1"/>
</dbReference>
<gene>
    <name evidence="7" type="ORF">N7456_006688</name>
</gene>